<accession>A0A6L2KEZ0</accession>
<protein>
    <submittedName>
        <fullName evidence="1">Uncharacterized protein</fullName>
    </submittedName>
</protein>
<organism evidence="1">
    <name type="scientific">Tanacetum cinerariifolium</name>
    <name type="common">Dalmatian daisy</name>
    <name type="synonym">Chrysanthemum cinerariifolium</name>
    <dbReference type="NCBI Taxonomy" id="118510"/>
    <lineage>
        <taxon>Eukaryota</taxon>
        <taxon>Viridiplantae</taxon>
        <taxon>Streptophyta</taxon>
        <taxon>Embryophyta</taxon>
        <taxon>Tracheophyta</taxon>
        <taxon>Spermatophyta</taxon>
        <taxon>Magnoliopsida</taxon>
        <taxon>eudicotyledons</taxon>
        <taxon>Gunneridae</taxon>
        <taxon>Pentapetalae</taxon>
        <taxon>asterids</taxon>
        <taxon>campanulids</taxon>
        <taxon>Asterales</taxon>
        <taxon>Asteraceae</taxon>
        <taxon>Asteroideae</taxon>
        <taxon>Anthemideae</taxon>
        <taxon>Anthemidinae</taxon>
        <taxon>Tanacetum</taxon>
    </lineage>
</organism>
<comment type="caution">
    <text evidence="1">The sequence shown here is derived from an EMBL/GenBank/DDBJ whole genome shotgun (WGS) entry which is preliminary data.</text>
</comment>
<reference evidence="1" key="1">
    <citation type="journal article" date="2019" name="Sci. Rep.">
        <title>Draft genome of Tanacetum cinerariifolium, the natural source of mosquito coil.</title>
        <authorList>
            <person name="Yamashiro T."/>
            <person name="Shiraishi A."/>
            <person name="Satake H."/>
            <person name="Nakayama K."/>
        </authorList>
    </citation>
    <scope>NUCLEOTIDE SEQUENCE</scope>
</reference>
<name>A0A6L2KEZ0_TANCI</name>
<sequence length="138" mass="15680">MSQEYWSSEVKYVKRPIQVPKCVLVCPKVGFKPAKQVFKPVSKKPIANTSGNKKKDVEPIKEVSKSNPFVVLNSVENDLDLGDHDIEDEVKSADNDMTRILALVNVIFGTNSLLEQQWDSYENADYYYDPNEDDIHDG</sequence>
<gene>
    <name evidence="1" type="ORF">Tci_018533</name>
</gene>
<proteinExistence type="predicted"/>
<dbReference type="AlphaFoldDB" id="A0A6L2KEZ0"/>
<dbReference type="EMBL" id="BKCJ010002141">
    <property type="protein sequence ID" value="GEU46555.1"/>
    <property type="molecule type" value="Genomic_DNA"/>
</dbReference>
<evidence type="ECO:0000313" key="1">
    <source>
        <dbReference type="EMBL" id="GEU46555.1"/>
    </source>
</evidence>